<name>A0A367FB45_9ACTN</name>
<keyword evidence="4" id="KW-1185">Reference proteome</keyword>
<keyword evidence="2" id="KW-0472">Membrane</keyword>
<feature type="transmembrane region" description="Helical" evidence="2">
    <location>
        <begin position="42"/>
        <end position="69"/>
    </location>
</feature>
<organism evidence="3 4">
    <name type="scientific">Streptomyces diacarni</name>
    <dbReference type="NCBI Taxonomy" id="2800381"/>
    <lineage>
        <taxon>Bacteria</taxon>
        <taxon>Bacillati</taxon>
        <taxon>Actinomycetota</taxon>
        <taxon>Actinomycetes</taxon>
        <taxon>Kitasatosporales</taxon>
        <taxon>Streptomycetaceae</taxon>
        <taxon>Streptomyces</taxon>
    </lineage>
</organism>
<reference evidence="3 4" key="1">
    <citation type="submission" date="2018-06" db="EMBL/GenBank/DDBJ databases">
        <title>Streptomyces reniochalinae sp. nov. and Streptomyces diacarnus sp. nov. from marine sponges.</title>
        <authorList>
            <person name="Li L."/>
        </authorList>
    </citation>
    <scope>NUCLEOTIDE SEQUENCE [LARGE SCALE GENOMIC DNA]</scope>
    <source>
        <strain evidence="3 4">LHW51701</strain>
    </source>
</reference>
<protein>
    <recommendedName>
        <fullName evidence="5">GH18 domain-containing protein</fullName>
    </recommendedName>
</protein>
<evidence type="ECO:0008006" key="5">
    <source>
        <dbReference type="Google" id="ProtNLM"/>
    </source>
</evidence>
<sequence length="377" mass="40864">MGTGAGARQSEGVEKAAGTAARERRRRRLGVRMPGRTRARRALAWTALALTVLLVLPVAAAASALRLAYTGDPQPEARTRGRDAIWLGHAWVDGRRDAGDLRALKRRMAGTGIRDLYVHTGPLAHDGSLPADRHPRAGWLLRAVEREMPGVRVQAWLGDRLVYGKDQRGGLRLADRGTRDAVVAGARQVLAAGFDGVHFDLEPLRSGDGDYLRLLERLRRSVHARGGMLSVAAHQIDPLPGLHQVGEATAGEGKWWSQGYFGQVAGRVDQIALMSYDTWLPVESLYGGYVARQTRLALQAAPDDVDVLMGLPFFHTDSMGHHAGAETVAAAVRGVRLGLGRQEPGRGRFGVALYVDFAATAKDWTAYRRGWCAPDGS</sequence>
<feature type="region of interest" description="Disordered" evidence="1">
    <location>
        <begin position="1"/>
        <end position="25"/>
    </location>
</feature>
<dbReference type="Proteomes" id="UP000252914">
    <property type="component" value="Unassembled WGS sequence"/>
</dbReference>
<dbReference type="Gene3D" id="3.20.20.80">
    <property type="entry name" value="Glycosidases"/>
    <property type="match status" value="1"/>
</dbReference>
<dbReference type="AlphaFoldDB" id="A0A367FB45"/>
<dbReference type="EMBL" id="QOIN01000028">
    <property type="protein sequence ID" value="RCG27593.1"/>
    <property type="molecule type" value="Genomic_DNA"/>
</dbReference>
<keyword evidence="2" id="KW-1133">Transmembrane helix</keyword>
<dbReference type="RefSeq" id="WP_114020500.1">
    <property type="nucleotide sequence ID" value="NZ_QOIN01000028.1"/>
</dbReference>
<evidence type="ECO:0000313" key="3">
    <source>
        <dbReference type="EMBL" id="RCG27593.1"/>
    </source>
</evidence>
<gene>
    <name evidence="3" type="ORF">DTL70_04485</name>
</gene>
<evidence type="ECO:0000256" key="2">
    <source>
        <dbReference type="SAM" id="Phobius"/>
    </source>
</evidence>
<proteinExistence type="predicted"/>
<accession>A0A367FB45</accession>
<keyword evidence="2" id="KW-0812">Transmembrane</keyword>
<evidence type="ECO:0000256" key="1">
    <source>
        <dbReference type="SAM" id="MobiDB-lite"/>
    </source>
</evidence>
<dbReference type="SUPFAM" id="SSF51445">
    <property type="entry name" value="(Trans)glycosidases"/>
    <property type="match status" value="1"/>
</dbReference>
<evidence type="ECO:0000313" key="4">
    <source>
        <dbReference type="Proteomes" id="UP000252914"/>
    </source>
</evidence>
<dbReference type="InterPro" id="IPR017853">
    <property type="entry name" value="GH"/>
</dbReference>
<comment type="caution">
    <text evidence="3">The sequence shown here is derived from an EMBL/GenBank/DDBJ whole genome shotgun (WGS) entry which is preliminary data.</text>
</comment>